<dbReference type="Proteomes" id="UP000000759">
    <property type="component" value="Chromosome 20"/>
</dbReference>
<feature type="region of interest" description="Disordered" evidence="5">
    <location>
        <begin position="656"/>
        <end position="709"/>
    </location>
</feature>
<accession>B7G9A3</accession>
<proteinExistence type="predicted"/>
<dbReference type="KEGG" id="pti:PHATRDRAFT_49038"/>
<evidence type="ECO:0000256" key="5">
    <source>
        <dbReference type="SAM" id="MobiDB-lite"/>
    </source>
</evidence>
<dbReference type="STRING" id="556484.B7G9A3"/>
<evidence type="ECO:0000256" key="3">
    <source>
        <dbReference type="ARBA" id="ARBA00022989"/>
    </source>
</evidence>
<evidence type="ECO:0000256" key="1">
    <source>
        <dbReference type="ARBA" id="ARBA00004141"/>
    </source>
</evidence>
<reference evidence="8 9" key="1">
    <citation type="journal article" date="2008" name="Nature">
        <title>The Phaeodactylum genome reveals the evolutionary history of diatom genomes.</title>
        <authorList>
            <person name="Bowler C."/>
            <person name="Allen A.E."/>
            <person name="Badger J.H."/>
            <person name="Grimwood J."/>
            <person name="Jabbari K."/>
            <person name="Kuo A."/>
            <person name="Maheswari U."/>
            <person name="Martens C."/>
            <person name="Maumus F."/>
            <person name="Otillar R.P."/>
            <person name="Rayko E."/>
            <person name="Salamov A."/>
            <person name="Vandepoele K."/>
            <person name="Beszteri B."/>
            <person name="Gruber A."/>
            <person name="Heijde M."/>
            <person name="Katinka M."/>
            <person name="Mock T."/>
            <person name="Valentin K."/>
            <person name="Verret F."/>
            <person name="Berges J.A."/>
            <person name="Brownlee C."/>
            <person name="Cadoret J.P."/>
            <person name="Chiovitti A."/>
            <person name="Choi C.J."/>
            <person name="Coesel S."/>
            <person name="De Martino A."/>
            <person name="Detter J.C."/>
            <person name="Durkin C."/>
            <person name="Falciatore A."/>
            <person name="Fournet J."/>
            <person name="Haruta M."/>
            <person name="Huysman M.J."/>
            <person name="Jenkins B.D."/>
            <person name="Jiroutova K."/>
            <person name="Jorgensen R.E."/>
            <person name="Joubert Y."/>
            <person name="Kaplan A."/>
            <person name="Kroger N."/>
            <person name="Kroth P.G."/>
            <person name="La Roche J."/>
            <person name="Lindquist E."/>
            <person name="Lommer M."/>
            <person name="Martin-Jezequel V."/>
            <person name="Lopez P.J."/>
            <person name="Lucas S."/>
            <person name="Mangogna M."/>
            <person name="McGinnis K."/>
            <person name="Medlin L.K."/>
            <person name="Montsant A."/>
            <person name="Oudot-Le Secq M.P."/>
            <person name="Napoli C."/>
            <person name="Obornik M."/>
            <person name="Parker M.S."/>
            <person name="Petit J.L."/>
            <person name="Porcel B.M."/>
            <person name="Poulsen N."/>
            <person name="Robison M."/>
            <person name="Rychlewski L."/>
            <person name="Rynearson T.A."/>
            <person name="Schmutz J."/>
            <person name="Shapiro H."/>
            <person name="Siaut M."/>
            <person name="Stanley M."/>
            <person name="Sussman M.R."/>
            <person name="Taylor A.R."/>
            <person name="Vardi A."/>
            <person name="von Dassow P."/>
            <person name="Vyverman W."/>
            <person name="Willis A."/>
            <person name="Wyrwicz L.S."/>
            <person name="Rokhsar D.S."/>
            <person name="Weissenbach J."/>
            <person name="Armbrust E.V."/>
            <person name="Green B.R."/>
            <person name="Van de Peer Y."/>
            <person name="Grigoriev I.V."/>
        </authorList>
    </citation>
    <scope>NUCLEOTIDE SEQUENCE [LARGE SCALE GENOMIC DNA]</scope>
    <source>
        <strain evidence="8 9">CCAP 1055/1</strain>
    </source>
</reference>
<feature type="domain" description="URB1 C-terminal" evidence="7">
    <location>
        <begin position="2334"/>
        <end position="2554"/>
    </location>
</feature>
<dbReference type="Pfam" id="PF01925">
    <property type="entry name" value="TauE"/>
    <property type="match status" value="1"/>
</dbReference>
<dbReference type="GO" id="GO:0016020">
    <property type="term" value="C:membrane"/>
    <property type="evidence" value="ECO:0007669"/>
    <property type="project" value="UniProtKB-SubCell"/>
</dbReference>
<evidence type="ECO:0000256" key="4">
    <source>
        <dbReference type="ARBA" id="ARBA00023136"/>
    </source>
</evidence>
<dbReference type="InterPro" id="IPR002781">
    <property type="entry name" value="TM_pro_TauE-like"/>
</dbReference>
<evidence type="ECO:0000313" key="8">
    <source>
        <dbReference type="EMBL" id="EEC44919.1"/>
    </source>
</evidence>
<protein>
    <recommendedName>
        <fullName evidence="7">URB1 C-terminal domain-containing protein</fullName>
    </recommendedName>
</protein>
<dbReference type="GeneID" id="7195290"/>
<evidence type="ECO:0000256" key="2">
    <source>
        <dbReference type="ARBA" id="ARBA00022692"/>
    </source>
</evidence>
<sequence>MLPRLSTPFTSRAAWGCSRPTLGPRVSRRRHVTHGNVTGSEPAPHALATAFAIGGTAGVLGSLAGMGGGFVMIPLMTSRALRLTQHQAHGTSLFAVSATGVAGAWSYVHEVQWESAAAIALCGMVTARMGAHVTTRTSATTLRKALGVLMLLMAPAVPAKAYLTQRAEATEASRAEAETMPSEPLSRFLPPAAIGLGSGFLAGLFGVGGGTIVVPALTLATDCTHYQALATSLAAMTLPALSGTYTHYRAGNVAVRIAPALALGSFVGAYTGGKLGLQLDETTLRWGFSGLLTILGTEQAVGYGTTPQLLHGCIAYATERCDTATTGDTEKTFVLVVCVCIVYKASHCRQHQDLLRTVTALWQTPSTNEAGDGSSGSSVSLIARGGRFVFSTARDRCVGDIVLARDRLDFFNNAECFPEILYTAVGSVGQHNVVTVSGTPLCARSECPVGYGPVLLVGSESFGAPAPRWGGGNTMVFFQRNDLVLEYVQGDSCDYPIGVGSKCLLCGFLSEACHKACQAGFFGFRPTPSCFDDSTSNRSYSDNIPFLPIVSVRRQFVDWVLREKALPTRPRNDRIQTENRTGSGVPYPEAVSSVPDRFRTLRHHCDSTRLMRQVTEPEASLGAAAFAAILQGDDPRATLRVLRRFRRQVRRERRLAGFSNATNDHHLPKREPDDDGEDDASLDIDDDDDESEMDANESERPSKRWRPDEAWKDDTADYNVPFVGTSVATTGSGDIAARVVAGQWPTGLLKAYLDKSPLAVELTSDTLIPSSSESTGHLHKALLKNKQTKLSQSIYKAYLGALSELITAAIPMDRLARRRVGEKEYAPFQTQSKPHEDSPFRFVPEIVKKRLPGLLTLLREETGHGKGKPTIAGGCGPLASLVFDILSNLSMTSVPTSRHIVRLVESTLPDGVLRLVLRPQNTRRSTAVVPGHDEDSERGPTPMRTPRELARLAAIQWAVVLLELDDNVVLSCISTPGSKERKLRPGVLYLALKEGLADSFTIDAPRVRGIEYDKYVRTVGRLLGTLRRLLKNQDTRSSKRNLVEAMSTDAFQNICQIAGHAPSLTADVPYEKVLTGLDFYGHDGNFTDTCIQARRLVFLALADVEASPYLRSIHRSGKTSVADERTVVRCMVQLMENSWNIQLQRFVIYCLSQTPHLTLALFRALPIPDSKKRLAFLSTLTFVRAVFKDGPSATLCFRFGSNVGCTINEALELVIPRGLQKAILAKAVHSPSPFFVAETLKFVVVALHRVNEVLLAADIQKDPSTTPQDIAWLPDFSLFLSLLSRYSQSNVASHQLVLSRLYSVILLGSYFNTVQQQGFDLSKCFPSDPDFFCRFPISFQLKALFFVSKALNLFKVTQPGYVSLLRNSLLVMLRTRNHRVLFEARKVALQLLVSPKGLQTTSKAWEYEASCWVDGLTTDCVPEFLKIVSGTSLDSYGDAIAIERAIRAVGLQRVKSTWKPTLLISAIRQAEQSSIHFAILTWQVSGKCLLAFRNPLPLAAVLACETKQSDSSCPFSSVRSCSQAFIDSALRFDAKLHVSLSELLRPLFSSKSYFWAFVFSSDAAKAHGPSSLELVGDTMTVQKDVYYFTKQFLRVLAFRQKPFDDKRHLDSLCAATPILLSATNLSAEEGENILCALSTDFPEKSKAFAYEFISTGKLRDSDGGHLCTMLTNDACGIHKETNKLAIACALTIQGSFLPEMAFAADLKAVIKDLDTRDSAEMIAFGWCIQLMIPALKATRFDNSAIIEDLWSIWYSLTSDSERHRVAPVALVENCFFEIFSKRSTNMCMTLTQIILSVEPTVFLHRCLLGYKNRRNQQHYPGLMLHSVLSFEFARFAPIVIQLLTENESESVRDLFEDGSLDDILQLLLQYIGCFDSSEYIFHDLVAKIMKRLVYLIRSEISEPSELLLSTAALVILMDKSKLLVHHPTKCDEAISAMCTMIGRASDVWFSCHLKFMDLGICLLSSADGKAEDDSRILASWLLLRLCKLTQQGLRESKTQDSFFGPRDLPLILLHRLVQLNQEYCSSFFEEDRQCLTGGFLRACIKHGMCSSPVPVTPSSLICLSVLRLFTEPTAQESPLCFLGTSNDPPTEAFVFDMIISHSNFANILGEETHHDSRKLEVLRLLHACLSAGIHIKFQLSLWKSLGSEFNASLGECDILIWNILRLYEKATGSVSKMLSWESFVDEVLTHGHFPFQHDITLGMLRWKGVELMESVKRPLDWLPNALELSRIRITLKLYPSSKIETNPKYLTAADARSSLEKVSSLTQCVESELPEAYVREDHDRIIELQDAYMPSFLLPLVFGCLEEALDELAEGSSEISSAYAAQRLCENGGLALVLASLCSECRYLRGIAFSALFSFKTIIVSSSARQLSTWRDRPQIAMLLNCVHKALALKSEGRNGGTNETVQLPGSVSIFLAKASLILMRPGDDLFPAVNRYFLKVETNGGAFQDLARLPMFMSTFCSAAEDYLQAEKERLWSMELLLDGFTDSRSFRTLIACHAPELLLTSANLFCDCQNVERDKEVMLLFQVLLRILDRGGERAESHLICKLGIFSWLQSLLLSKKTLDVLSIQPRTIFLTLVETVAAKARGILGSIDFAFLRNGFVQPILSFCLDSQSLVTNGVATTLEFEDMLVSSLSLLHKLTLDEVSKYPGIQALYLHAHGPSLALSRMYLDLFKHSEKRPSCILVLCQLPVSSVHLDESDVLSFCHEMLSVLGKCSFNGKQIVLKRVALFSAVANEVICKDASFIQHLLSVRQACANNIVAEKLWSECLASVMSSCKISDPTITLARQILSSLSHS</sequence>
<comment type="subcellular location">
    <subcellularLocation>
        <location evidence="1">Membrane</location>
        <topology evidence="1">Multi-pass membrane protein</topology>
    </subcellularLocation>
</comment>
<dbReference type="EMBL" id="CM000622">
    <property type="protein sequence ID" value="EEC44919.1"/>
    <property type="molecule type" value="Genomic_DNA"/>
</dbReference>
<dbReference type="eggNOG" id="KOG1791">
    <property type="taxonomic scope" value="Eukaryota"/>
</dbReference>
<dbReference type="InParanoid" id="B7G9A3"/>
<reference evidence="9" key="2">
    <citation type="submission" date="2008-08" db="EMBL/GenBank/DDBJ databases">
        <authorList>
            <consortium name="Diatom Consortium"/>
            <person name="Grigoriev I."/>
            <person name="Grimwood J."/>
            <person name="Kuo A."/>
            <person name="Otillar R.P."/>
            <person name="Salamov A."/>
            <person name="Detter J.C."/>
            <person name="Lindquist E."/>
            <person name="Shapiro H."/>
            <person name="Lucas S."/>
            <person name="Glavina del Rio T."/>
            <person name="Pitluck S."/>
            <person name="Rokhsar D."/>
            <person name="Bowler C."/>
        </authorList>
    </citation>
    <scope>GENOME REANNOTATION</scope>
    <source>
        <strain evidence="9">CCAP 1055/1</strain>
    </source>
</reference>
<dbReference type="InterPro" id="IPR032436">
    <property type="entry name" value="URB1_C"/>
</dbReference>
<evidence type="ECO:0000256" key="6">
    <source>
        <dbReference type="SAM" id="Phobius"/>
    </source>
</evidence>
<feature type="region of interest" description="Disordered" evidence="5">
    <location>
        <begin position="924"/>
        <end position="944"/>
    </location>
</feature>
<dbReference type="RefSeq" id="XP_002183737.1">
    <property type="nucleotide sequence ID" value="XM_002183701.1"/>
</dbReference>
<gene>
    <name evidence="8" type="ORF">PHATRDRAFT_49038</name>
</gene>
<evidence type="ECO:0000313" key="9">
    <source>
        <dbReference type="Proteomes" id="UP000000759"/>
    </source>
</evidence>
<dbReference type="PaxDb" id="2850-Phatr49038"/>
<keyword evidence="3 6" id="KW-1133">Transmembrane helix</keyword>
<feature type="transmembrane region" description="Helical" evidence="6">
    <location>
        <begin position="50"/>
        <end position="76"/>
    </location>
</feature>
<feature type="compositionally biased region" description="Basic and acidic residues" evidence="5">
    <location>
        <begin position="697"/>
        <end position="709"/>
    </location>
</feature>
<feature type="compositionally biased region" description="Acidic residues" evidence="5">
    <location>
        <begin position="673"/>
        <end position="696"/>
    </location>
</feature>
<dbReference type="InterPro" id="IPR051598">
    <property type="entry name" value="TSUP/Inactive_protease-like"/>
</dbReference>
<keyword evidence="2 6" id="KW-0812">Transmembrane</keyword>
<keyword evidence="4 6" id="KW-0472">Membrane</keyword>
<feature type="compositionally biased region" description="Basic and acidic residues" evidence="5">
    <location>
        <begin position="663"/>
        <end position="672"/>
    </location>
</feature>
<dbReference type="Pfam" id="PF16201">
    <property type="entry name" value="NopRA1"/>
    <property type="match status" value="1"/>
</dbReference>
<evidence type="ECO:0000259" key="7">
    <source>
        <dbReference type="Pfam" id="PF16201"/>
    </source>
</evidence>
<dbReference type="OrthoDB" id="72892at2759"/>
<dbReference type="PANTHER" id="PTHR43701:SF2">
    <property type="entry name" value="MEMBRANE TRANSPORTER PROTEIN YJNA-RELATED"/>
    <property type="match status" value="1"/>
</dbReference>
<name>B7G9A3_PHATC</name>
<keyword evidence="9" id="KW-1185">Reference proteome</keyword>
<organism evidence="8 9">
    <name type="scientific">Phaeodactylum tricornutum (strain CCAP 1055/1)</name>
    <dbReference type="NCBI Taxonomy" id="556484"/>
    <lineage>
        <taxon>Eukaryota</taxon>
        <taxon>Sar</taxon>
        <taxon>Stramenopiles</taxon>
        <taxon>Ochrophyta</taxon>
        <taxon>Bacillariophyta</taxon>
        <taxon>Bacillariophyceae</taxon>
        <taxon>Bacillariophycidae</taxon>
        <taxon>Naviculales</taxon>
        <taxon>Phaeodactylaceae</taxon>
        <taxon>Phaeodactylum</taxon>
    </lineage>
</organism>
<dbReference type="PANTHER" id="PTHR43701">
    <property type="entry name" value="MEMBRANE TRANSPORTER PROTEIN MJ0441-RELATED"/>
    <property type="match status" value="1"/>
</dbReference>